<accession>A0A5B1C9Y2</accession>
<evidence type="ECO:0000313" key="1">
    <source>
        <dbReference type="EMBL" id="KAA1257948.1"/>
    </source>
</evidence>
<keyword evidence="2" id="KW-1185">Reference proteome</keyword>
<dbReference type="SUPFAM" id="SSF54913">
    <property type="entry name" value="GlnB-like"/>
    <property type="match status" value="1"/>
</dbReference>
<dbReference type="GO" id="GO:0030234">
    <property type="term" value="F:enzyme regulator activity"/>
    <property type="evidence" value="ECO:0007669"/>
    <property type="project" value="InterPro"/>
</dbReference>
<dbReference type="GO" id="GO:0005829">
    <property type="term" value="C:cytosol"/>
    <property type="evidence" value="ECO:0007669"/>
    <property type="project" value="TreeGrafter"/>
</dbReference>
<dbReference type="EMBL" id="VRLW01000001">
    <property type="protein sequence ID" value="KAA1257948.1"/>
    <property type="molecule type" value="Genomic_DNA"/>
</dbReference>
<sequence>MKQIIAIVRPHLAEQVLDGLRRAPIEAMSVLEVKGFGRQKSYLDEYQETDFDQTFMPKIEITLWVDDTRCEEVMERVISIARCGRIGDGKIFLMPVSEFL</sequence>
<dbReference type="RefSeq" id="WP_068260135.1">
    <property type="nucleotide sequence ID" value="NZ_LWSK01000014.1"/>
</dbReference>
<dbReference type="Proteomes" id="UP000322699">
    <property type="component" value="Unassembled WGS sequence"/>
</dbReference>
<dbReference type="AlphaFoldDB" id="A0A5B1C9Y2"/>
<dbReference type="PANTHER" id="PTHR30115">
    <property type="entry name" value="NITROGEN REGULATORY PROTEIN P-II"/>
    <property type="match status" value="1"/>
</dbReference>
<dbReference type="InterPro" id="IPR011322">
    <property type="entry name" value="N-reg_PII-like_a/b"/>
</dbReference>
<gene>
    <name evidence="1" type="primary">glnB_1</name>
    <name evidence="1" type="ORF">LF1_04390</name>
</gene>
<dbReference type="OrthoDB" id="9802729at2"/>
<organism evidence="1 2">
    <name type="scientific">Rubripirellula obstinata</name>
    <dbReference type="NCBI Taxonomy" id="406547"/>
    <lineage>
        <taxon>Bacteria</taxon>
        <taxon>Pseudomonadati</taxon>
        <taxon>Planctomycetota</taxon>
        <taxon>Planctomycetia</taxon>
        <taxon>Pirellulales</taxon>
        <taxon>Pirellulaceae</taxon>
        <taxon>Rubripirellula</taxon>
    </lineage>
</organism>
<name>A0A5B1C9Y2_9BACT</name>
<dbReference type="InterPro" id="IPR015867">
    <property type="entry name" value="N-reg_PII/ATP_PRibTrfase_C"/>
</dbReference>
<protein>
    <submittedName>
        <fullName evidence="1">Nitrogen regulatory protein P-II</fullName>
    </submittedName>
</protein>
<dbReference type="PRINTS" id="PR00340">
    <property type="entry name" value="PIIGLNB"/>
</dbReference>
<dbReference type="InterPro" id="IPR002187">
    <property type="entry name" value="N-reg_PII"/>
</dbReference>
<comment type="caution">
    <text evidence="1">The sequence shown here is derived from an EMBL/GenBank/DDBJ whole genome shotgun (WGS) entry which is preliminary data.</text>
</comment>
<dbReference type="Gene3D" id="3.30.70.120">
    <property type="match status" value="1"/>
</dbReference>
<reference evidence="1 2" key="1">
    <citation type="submission" date="2019-08" db="EMBL/GenBank/DDBJ databases">
        <title>Deep-cultivation of Planctomycetes and their phenomic and genomic characterization uncovers novel biology.</title>
        <authorList>
            <person name="Wiegand S."/>
            <person name="Jogler M."/>
            <person name="Boedeker C."/>
            <person name="Pinto D."/>
            <person name="Vollmers J."/>
            <person name="Rivas-Marin E."/>
            <person name="Kohn T."/>
            <person name="Peeters S.H."/>
            <person name="Heuer A."/>
            <person name="Rast P."/>
            <person name="Oberbeckmann S."/>
            <person name="Bunk B."/>
            <person name="Jeske O."/>
            <person name="Meyerdierks A."/>
            <person name="Storesund J.E."/>
            <person name="Kallscheuer N."/>
            <person name="Luecker S."/>
            <person name="Lage O.M."/>
            <person name="Pohl T."/>
            <person name="Merkel B.J."/>
            <person name="Hornburger P."/>
            <person name="Mueller R.-W."/>
            <person name="Bruemmer F."/>
            <person name="Labrenz M."/>
            <person name="Spormann A.M."/>
            <person name="Op Den Camp H."/>
            <person name="Overmann J."/>
            <person name="Amann R."/>
            <person name="Jetten M.S.M."/>
            <person name="Mascher T."/>
            <person name="Medema M.H."/>
            <person name="Devos D.P."/>
            <person name="Kaster A.-K."/>
            <person name="Ovreas L."/>
            <person name="Rohde M."/>
            <person name="Galperin M.Y."/>
            <person name="Jogler C."/>
        </authorList>
    </citation>
    <scope>NUCLEOTIDE SEQUENCE [LARGE SCALE GENOMIC DNA]</scope>
    <source>
        <strain evidence="1 2">LF1</strain>
    </source>
</reference>
<dbReference type="Pfam" id="PF00543">
    <property type="entry name" value="P-II"/>
    <property type="match status" value="1"/>
</dbReference>
<evidence type="ECO:0000313" key="2">
    <source>
        <dbReference type="Proteomes" id="UP000322699"/>
    </source>
</evidence>
<dbReference type="GO" id="GO:0005524">
    <property type="term" value="F:ATP binding"/>
    <property type="evidence" value="ECO:0007669"/>
    <property type="project" value="TreeGrafter"/>
</dbReference>
<dbReference type="SMART" id="SM00938">
    <property type="entry name" value="P-II"/>
    <property type="match status" value="1"/>
</dbReference>
<dbReference type="GO" id="GO:0006808">
    <property type="term" value="P:regulation of nitrogen utilization"/>
    <property type="evidence" value="ECO:0007669"/>
    <property type="project" value="InterPro"/>
</dbReference>
<dbReference type="PANTHER" id="PTHR30115:SF11">
    <property type="entry name" value="NITROGEN REGULATORY PROTEIN P-II HOMOLOG"/>
    <property type="match status" value="1"/>
</dbReference>
<proteinExistence type="predicted"/>
<dbReference type="PROSITE" id="PS51343">
    <property type="entry name" value="PII_GLNB_DOM"/>
    <property type="match status" value="1"/>
</dbReference>